<dbReference type="AlphaFoldDB" id="A0AAE3VC28"/>
<dbReference type="Proteomes" id="UP001241537">
    <property type="component" value="Unassembled WGS sequence"/>
</dbReference>
<protein>
    <submittedName>
        <fullName evidence="1">Uncharacterized protein</fullName>
    </submittedName>
</protein>
<dbReference type="EMBL" id="JAUSTO010000023">
    <property type="protein sequence ID" value="MDQ0153531.1"/>
    <property type="molecule type" value="Genomic_DNA"/>
</dbReference>
<comment type="caution">
    <text evidence="1">The sequence shown here is derived from an EMBL/GenBank/DDBJ whole genome shotgun (WGS) entry which is preliminary data.</text>
</comment>
<evidence type="ECO:0000313" key="1">
    <source>
        <dbReference type="EMBL" id="MDQ0153531.1"/>
    </source>
</evidence>
<evidence type="ECO:0000313" key="2">
    <source>
        <dbReference type="Proteomes" id="UP001241537"/>
    </source>
</evidence>
<keyword evidence="2" id="KW-1185">Reference proteome</keyword>
<accession>A0AAE3VC28</accession>
<reference evidence="1" key="1">
    <citation type="submission" date="2023-07" db="EMBL/GenBank/DDBJ databases">
        <title>Genomic Encyclopedia of Type Strains, Phase IV (KMG-IV): sequencing the most valuable type-strain genomes for metagenomic binning, comparative biology and taxonomic classification.</title>
        <authorList>
            <person name="Goeker M."/>
        </authorList>
    </citation>
    <scope>NUCLEOTIDE SEQUENCE</scope>
    <source>
        <strain evidence="1">DSM 19659</strain>
    </source>
</reference>
<proteinExistence type="predicted"/>
<sequence length="46" mass="5578">MYLLFVNHHWSPTEYFDAHESDKILIRAFLRKQAEDAEKEREELNG</sequence>
<name>A0AAE3VC28_9FIRM</name>
<organism evidence="1 2">
    <name type="scientific">Moryella indoligenes</name>
    <dbReference type="NCBI Taxonomy" id="371674"/>
    <lineage>
        <taxon>Bacteria</taxon>
        <taxon>Bacillati</taxon>
        <taxon>Bacillota</taxon>
        <taxon>Clostridia</taxon>
        <taxon>Lachnospirales</taxon>
        <taxon>Lachnospiraceae</taxon>
        <taxon>Moryella</taxon>
    </lineage>
</organism>
<gene>
    <name evidence="1" type="ORF">J2S20_002252</name>
</gene>